<dbReference type="AlphaFoldDB" id="A0A793GZT7"/>
<comment type="caution">
    <text evidence="1">The sequence shown here is derived from an EMBL/GenBank/DDBJ whole genome shotgun (WGS) entry which is preliminary data.</text>
</comment>
<proteinExistence type="predicted"/>
<evidence type="ECO:0000313" key="1">
    <source>
        <dbReference type="EMBL" id="HAI2736230.1"/>
    </source>
</evidence>
<dbReference type="EMBL" id="DABDWU010000080">
    <property type="protein sequence ID" value="HAI2736230.1"/>
    <property type="molecule type" value="Genomic_DNA"/>
</dbReference>
<reference evidence="1" key="2">
    <citation type="submission" date="2020-03" db="EMBL/GenBank/DDBJ databases">
        <authorList>
            <consortium name="NCBI Pathogen Detection Project"/>
        </authorList>
    </citation>
    <scope>NUCLEOTIDE SEQUENCE</scope>
    <source>
        <strain evidence="1">2015C-4942</strain>
    </source>
</reference>
<gene>
    <name evidence="1" type="ORF">HJK64_004675</name>
</gene>
<dbReference type="Pfam" id="PF13973">
    <property type="entry name" value="DUF4222"/>
    <property type="match status" value="1"/>
</dbReference>
<accession>A0A793GZT7</accession>
<reference evidence="1" key="1">
    <citation type="journal article" date="2018" name="Genome Biol.">
        <title>SKESA: strategic k-mer extension for scrupulous assemblies.</title>
        <authorList>
            <person name="Souvorov A."/>
            <person name="Agarwala R."/>
            <person name="Lipman D.J."/>
        </authorList>
    </citation>
    <scope>NUCLEOTIDE SEQUENCE</scope>
    <source>
        <strain evidence="1">2015C-4942</strain>
    </source>
</reference>
<sequence length="40" mass="4812">MFRIIFPNTWYVDHHGTPCKILRSTHNKVHYIRKGRTCIA</sequence>
<dbReference type="InterPro" id="IPR025317">
    <property type="entry name" value="DUF4222"/>
</dbReference>
<feature type="non-terminal residue" evidence="1">
    <location>
        <position position="40"/>
    </location>
</feature>
<organism evidence="1">
    <name type="scientific">Escherichia coli</name>
    <dbReference type="NCBI Taxonomy" id="562"/>
    <lineage>
        <taxon>Bacteria</taxon>
        <taxon>Pseudomonadati</taxon>
        <taxon>Pseudomonadota</taxon>
        <taxon>Gammaproteobacteria</taxon>
        <taxon>Enterobacterales</taxon>
        <taxon>Enterobacteriaceae</taxon>
        <taxon>Escherichia</taxon>
    </lineage>
</organism>
<name>A0A793GZT7_ECOLX</name>
<protein>
    <submittedName>
        <fullName evidence="1">DUF4222 domain-containing protein</fullName>
    </submittedName>
</protein>